<feature type="region of interest" description="Disordered" evidence="1">
    <location>
        <begin position="54"/>
        <end position="110"/>
    </location>
</feature>
<organism evidence="4">
    <name type="scientific">Echinostoma caproni</name>
    <dbReference type="NCBI Taxonomy" id="27848"/>
    <lineage>
        <taxon>Eukaryota</taxon>
        <taxon>Metazoa</taxon>
        <taxon>Spiralia</taxon>
        <taxon>Lophotrochozoa</taxon>
        <taxon>Platyhelminthes</taxon>
        <taxon>Trematoda</taxon>
        <taxon>Digenea</taxon>
        <taxon>Plagiorchiida</taxon>
        <taxon>Echinostomata</taxon>
        <taxon>Echinostomatoidea</taxon>
        <taxon>Echinostomatidae</taxon>
        <taxon>Echinostoma</taxon>
    </lineage>
</organism>
<proteinExistence type="predicted"/>
<reference evidence="2 3" key="2">
    <citation type="submission" date="2018-11" db="EMBL/GenBank/DDBJ databases">
        <authorList>
            <consortium name="Pathogen Informatics"/>
        </authorList>
    </citation>
    <scope>NUCLEOTIDE SEQUENCE [LARGE SCALE GENOMIC DNA]</scope>
    <source>
        <strain evidence="2 3">Egypt</strain>
    </source>
</reference>
<dbReference type="Proteomes" id="UP000272942">
    <property type="component" value="Unassembled WGS sequence"/>
</dbReference>
<keyword evidence="3" id="KW-1185">Reference proteome</keyword>
<feature type="region of interest" description="Disordered" evidence="1">
    <location>
        <begin position="1"/>
        <end position="36"/>
    </location>
</feature>
<reference evidence="4" key="1">
    <citation type="submission" date="2016-06" db="UniProtKB">
        <authorList>
            <consortium name="WormBaseParasite"/>
        </authorList>
    </citation>
    <scope>IDENTIFICATION</scope>
</reference>
<feature type="compositionally biased region" description="Low complexity" evidence="1">
    <location>
        <begin position="64"/>
        <end position="85"/>
    </location>
</feature>
<sequence>MLYTKPKPVDGALKTNSGTPRGSTRSHTTENKWPGLIGSLERHLVSLLPRVLTFNHPLSRDGTKSSTTTSSSSTDKDSSSNTGSSARNQDSSESNDATSETQSVRTSSILTSAAAASDIDVVLYTEVAPTTLTVHK</sequence>
<feature type="compositionally biased region" description="Polar residues" evidence="1">
    <location>
        <begin position="86"/>
        <end position="105"/>
    </location>
</feature>
<dbReference type="EMBL" id="UZAN01064446">
    <property type="protein sequence ID" value="VDP93732.1"/>
    <property type="molecule type" value="Genomic_DNA"/>
</dbReference>
<protein>
    <submittedName>
        <fullName evidence="2 4">Uncharacterized protein</fullName>
    </submittedName>
</protein>
<dbReference type="WBParaSite" id="ECPE_0001650301-mRNA-1">
    <property type="protein sequence ID" value="ECPE_0001650301-mRNA-1"/>
    <property type="gene ID" value="ECPE_0001650301"/>
</dbReference>
<dbReference type="AlphaFoldDB" id="A0A183BB75"/>
<evidence type="ECO:0000313" key="3">
    <source>
        <dbReference type="Proteomes" id="UP000272942"/>
    </source>
</evidence>
<evidence type="ECO:0000313" key="2">
    <source>
        <dbReference type="EMBL" id="VDP93732.1"/>
    </source>
</evidence>
<gene>
    <name evidence="2" type="ORF">ECPE_LOCUS16460</name>
</gene>
<accession>A0A183BB75</accession>
<feature type="compositionally biased region" description="Polar residues" evidence="1">
    <location>
        <begin position="14"/>
        <end position="26"/>
    </location>
</feature>
<evidence type="ECO:0000313" key="4">
    <source>
        <dbReference type="WBParaSite" id="ECPE_0001650301-mRNA-1"/>
    </source>
</evidence>
<evidence type="ECO:0000256" key="1">
    <source>
        <dbReference type="SAM" id="MobiDB-lite"/>
    </source>
</evidence>
<name>A0A183BB75_9TREM</name>